<keyword evidence="4" id="KW-1185">Reference proteome</keyword>
<reference evidence="3 4" key="1">
    <citation type="submission" date="2018-04" db="EMBL/GenBank/DDBJ databases">
        <title>Methylobacterium sp. PR1016A genome.</title>
        <authorList>
            <person name="Park W."/>
        </authorList>
    </citation>
    <scope>NUCLEOTIDE SEQUENCE [LARGE SCALE GENOMIC DNA]</scope>
    <source>
        <strain evidence="3 4">PR1016A</strain>
    </source>
</reference>
<dbReference type="OrthoDB" id="8004235at2"/>
<dbReference type="EMBL" id="CP028843">
    <property type="protein sequence ID" value="AWB23569.1"/>
    <property type="molecule type" value="Genomic_DNA"/>
</dbReference>
<organism evidence="3 4">
    <name type="scientific">Methylobacterium currus</name>
    <dbReference type="NCBI Taxonomy" id="2051553"/>
    <lineage>
        <taxon>Bacteria</taxon>
        <taxon>Pseudomonadati</taxon>
        <taxon>Pseudomonadota</taxon>
        <taxon>Alphaproteobacteria</taxon>
        <taxon>Hyphomicrobiales</taxon>
        <taxon>Methylobacteriaceae</taxon>
        <taxon>Methylobacterium</taxon>
    </lineage>
</organism>
<feature type="chain" id="PRO_5015336979" evidence="2">
    <location>
        <begin position="25"/>
        <end position="84"/>
    </location>
</feature>
<evidence type="ECO:0000256" key="2">
    <source>
        <dbReference type="SAM" id="SignalP"/>
    </source>
</evidence>
<evidence type="ECO:0000256" key="1">
    <source>
        <dbReference type="SAM" id="MobiDB-lite"/>
    </source>
</evidence>
<gene>
    <name evidence="3" type="ORF">DA075_23950</name>
</gene>
<name>A0A2R4WPV8_9HYPH</name>
<sequence length="84" mass="9364">MKVSAMRRLLSAFALAALSILPTAALERRVPPRPIPEDVDVTGTVTPTDPLLIPDEDRGTMRRTKRQRGRDADTEAPIREFIPE</sequence>
<dbReference type="KEGG" id="mee:DA075_23950"/>
<proteinExistence type="predicted"/>
<dbReference type="RefSeq" id="WP_099955351.1">
    <property type="nucleotide sequence ID" value="NZ_CP028843.1"/>
</dbReference>
<dbReference type="AlphaFoldDB" id="A0A2R4WPV8"/>
<evidence type="ECO:0000313" key="4">
    <source>
        <dbReference type="Proteomes" id="UP000244755"/>
    </source>
</evidence>
<evidence type="ECO:0000313" key="3">
    <source>
        <dbReference type="EMBL" id="AWB23569.1"/>
    </source>
</evidence>
<feature type="compositionally biased region" description="Basic and acidic residues" evidence="1">
    <location>
        <begin position="69"/>
        <end position="84"/>
    </location>
</feature>
<protein>
    <submittedName>
        <fullName evidence="3">Uncharacterized protein</fullName>
    </submittedName>
</protein>
<feature type="signal peptide" evidence="2">
    <location>
        <begin position="1"/>
        <end position="24"/>
    </location>
</feature>
<accession>A0A2R4WPV8</accession>
<feature type="compositionally biased region" description="Low complexity" evidence="1">
    <location>
        <begin position="41"/>
        <end position="50"/>
    </location>
</feature>
<dbReference type="Proteomes" id="UP000244755">
    <property type="component" value="Chromosome 1"/>
</dbReference>
<keyword evidence="2" id="KW-0732">Signal</keyword>
<feature type="region of interest" description="Disordered" evidence="1">
    <location>
        <begin position="31"/>
        <end position="84"/>
    </location>
</feature>